<dbReference type="Gene3D" id="2.60.40.10">
    <property type="entry name" value="Immunoglobulins"/>
    <property type="match status" value="1"/>
</dbReference>
<dbReference type="PANTHER" id="PTHR10579">
    <property type="entry name" value="CALCIUM-ACTIVATED CHLORIDE CHANNEL REGULATOR"/>
    <property type="match status" value="1"/>
</dbReference>
<dbReference type="Pfam" id="PF21426">
    <property type="entry name" value="GBS104-like_Ig"/>
    <property type="match status" value="1"/>
</dbReference>
<dbReference type="PANTHER" id="PTHR10579:SF43">
    <property type="entry name" value="ZINC FINGER (C3HC4-TYPE RING FINGER) FAMILY PROTEIN"/>
    <property type="match status" value="1"/>
</dbReference>
<dbReference type="InterPro" id="IPR036465">
    <property type="entry name" value="vWFA_dom_sf"/>
</dbReference>
<feature type="compositionally biased region" description="Polar residues" evidence="7">
    <location>
        <begin position="585"/>
        <end position="594"/>
    </location>
</feature>
<accession>A0A3E0WU97</accession>
<evidence type="ECO:0000256" key="5">
    <source>
        <dbReference type="ARBA" id="ARBA00022737"/>
    </source>
</evidence>
<organism evidence="11 12">
    <name type="scientific">Virgibacillus dokdonensis</name>
    <dbReference type="NCBI Taxonomy" id="302167"/>
    <lineage>
        <taxon>Bacteria</taxon>
        <taxon>Bacillati</taxon>
        <taxon>Bacillota</taxon>
        <taxon>Bacilli</taxon>
        <taxon>Bacillales</taxon>
        <taxon>Bacillaceae</taxon>
        <taxon>Virgibacillus</taxon>
    </lineage>
</organism>
<feature type="compositionally biased region" description="Basic and acidic residues" evidence="7">
    <location>
        <begin position="177"/>
        <end position="215"/>
    </location>
</feature>
<evidence type="ECO:0000256" key="6">
    <source>
        <dbReference type="ARBA" id="ARBA00023088"/>
    </source>
</evidence>
<dbReference type="Pfam" id="PF17802">
    <property type="entry name" value="SpaA"/>
    <property type="match status" value="1"/>
</dbReference>
<evidence type="ECO:0000256" key="4">
    <source>
        <dbReference type="ARBA" id="ARBA00022729"/>
    </source>
</evidence>
<dbReference type="Pfam" id="PF00092">
    <property type="entry name" value="VWA"/>
    <property type="match status" value="1"/>
</dbReference>
<dbReference type="Proteomes" id="UP000256488">
    <property type="component" value="Unassembled WGS sequence"/>
</dbReference>
<gene>
    <name evidence="11" type="ORF">CAI16_04020</name>
</gene>
<dbReference type="PROSITE" id="PS50847">
    <property type="entry name" value="GRAM_POS_ANCHORING"/>
    <property type="match status" value="1"/>
</dbReference>
<dbReference type="InterPro" id="IPR051266">
    <property type="entry name" value="CLCR"/>
</dbReference>
<name>A0A3E0WU97_9BACI</name>
<evidence type="ECO:0000313" key="12">
    <source>
        <dbReference type="Proteomes" id="UP000256488"/>
    </source>
</evidence>
<keyword evidence="8" id="KW-0472">Membrane</keyword>
<feature type="domain" description="VWFA" evidence="9">
    <location>
        <begin position="274"/>
        <end position="523"/>
    </location>
</feature>
<dbReference type="EMBL" id="NFZX01000005">
    <property type="protein sequence ID" value="RFA36562.1"/>
    <property type="molecule type" value="Genomic_DNA"/>
</dbReference>
<reference evidence="11 12" key="1">
    <citation type="submission" date="2017-05" db="EMBL/GenBank/DDBJ databases">
        <title>Virgibacillus sp. AK90 isolated from a saltern of Kakinada, India.</title>
        <authorList>
            <person name="Gupta V."/>
            <person name="Sidhu C."/>
            <person name="Korpole S."/>
            <person name="Pinnaka A.K."/>
        </authorList>
    </citation>
    <scope>NUCLEOTIDE SEQUENCE [LARGE SCALE GENOMIC DNA]</scope>
    <source>
        <strain evidence="11 12">AK90</strain>
    </source>
</reference>
<dbReference type="Gene3D" id="2.60.40.2110">
    <property type="match status" value="1"/>
</dbReference>
<keyword evidence="2" id="KW-0134">Cell wall</keyword>
<evidence type="ECO:0000256" key="3">
    <source>
        <dbReference type="ARBA" id="ARBA00022525"/>
    </source>
</evidence>
<dbReference type="InterPro" id="IPR009459">
    <property type="entry name" value="MucBP_dom"/>
</dbReference>
<dbReference type="InterPro" id="IPR002035">
    <property type="entry name" value="VWF_A"/>
</dbReference>
<comment type="subcellular location">
    <subcellularLocation>
        <location evidence="1">Secreted</location>
        <location evidence="1">Cell wall</location>
        <topology evidence="1">Peptidoglycan-anchor</topology>
    </subcellularLocation>
</comment>
<keyword evidence="8" id="KW-0812">Transmembrane</keyword>
<keyword evidence="4" id="KW-0732">Signal</keyword>
<keyword evidence="6" id="KW-0572">Peptidoglycan-anchor</keyword>
<dbReference type="NCBIfam" id="TIGR01167">
    <property type="entry name" value="LPXTG_anchor"/>
    <property type="match status" value="1"/>
</dbReference>
<keyword evidence="5" id="KW-0677">Repeat</keyword>
<feature type="region of interest" description="Disordered" evidence="7">
    <location>
        <begin position="163"/>
        <end position="221"/>
    </location>
</feature>
<dbReference type="Gene3D" id="3.40.50.410">
    <property type="entry name" value="von Willebrand factor, type A domain"/>
    <property type="match status" value="1"/>
</dbReference>
<feature type="transmembrane region" description="Helical" evidence="8">
    <location>
        <begin position="881"/>
        <end position="900"/>
    </location>
</feature>
<sequence>MSLKYSRMGRRGGEKLILKTFRKKAVLFFIVMVLVLQGFTSTIVGGEVDNKDPYLDILTNKEATTENAIVNIQSDFSTFHMLEIKLPKGATYDEEKTGSIQQEATLDYNAKKHVLTLKGEKGVPKQQIAFVLSNLQQPHNTLAITGKLDGSVVFEENYSFQVKEVPDSSKPEKKKQNKDTSENKVEKDKNEEKDKNKKEAVKPEAENKNSIKQQEKQQQYPSYTTPAKYIANINKNWPNPGSLKLTKEAESTGEYGEWEIELTAQGKNLKQNSDVVLLFDRSNTMYGSRVHKAKQAAQQFVENLLTEDATTRIALVPFGTEADRHVDFTDHNEKQVLKREIKRIRVTGGPDGATNIQAGLHRAKQLLNGSNADRKTIVLLSDGEPTFSFRAGKAEGYTWPDNQYNFMLSDFNYRERIGSGASYYLGWESYRVDGFTVRTNGIATLSEAVQIMNSGKDIYSIGIDVGNYEEAIYVLKNSQNRGYYEGTEDELQQIFTEISADLSHYAASNSVVTDPLGDMFNLVKDESYNGENFSASHGEVNWNDANETFTWDIGDIKENETYTLKYKVTIDWDKNPKGNERYPTNKDTPLNYTDPNGDPQTKPFPIPKAGIDKGKIIKKGYRVNVDGEPIDKDGNVVSDASEAEQFYEEVHKENRQEELKFKETYQVTAKDMADYTLHVGENPTRVSLKADNPIETVWFGYVKETDLIAGDVTAEYVDEEGNKIASNEIFTGKLGDTYTTKQKDISGYTFVKVDEDGAPATGKFQKDPQTVRYIYKQELGTLTVQKVDKNGETLQGATFELKNANGEIVESQETNEAGIAEFKELPWGEYELTETKAPEGYRLLNNPIHVEISAENLHEEIEVENSKNGWILPDTGGIGTLLFYGSGAGLMLVAILLLFIGKKRKDRTSKDQITSRKNVL</sequence>
<dbReference type="SMART" id="SM00327">
    <property type="entry name" value="VWA"/>
    <property type="match status" value="1"/>
</dbReference>
<dbReference type="InterPro" id="IPR041033">
    <property type="entry name" value="SpaA_PFL_dom_1"/>
</dbReference>
<dbReference type="CDD" id="cd00198">
    <property type="entry name" value="vWFA"/>
    <property type="match status" value="1"/>
</dbReference>
<dbReference type="InterPro" id="IPR013783">
    <property type="entry name" value="Ig-like_fold"/>
</dbReference>
<dbReference type="PROSITE" id="PS50234">
    <property type="entry name" value="VWFA"/>
    <property type="match status" value="1"/>
</dbReference>
<evidence type="ECO:0000259" key="10">
    <source>
        <dbReference type="PROSITE" id="PS50847"/>
    </source>
</evidence>
<comment type="caution">
    <text evidence="11">The sequence shown here is derived from an EMBL/GenBank/DDBJ whole genome shotgun (WGS) entry which is preliminary data.</text>
</comment>
<dbReference type="SUPFAM" id="SSF49478">
    <property type="entry name" value="Cna protein B-type domain"/>
    <property type="match status" value="1"/>
</dbReference>
<dbReference type="AlphaFoldDB" id="A0A3E0WU97"/>
<dbReference type="SUPFAM" id="SSF53300">
    <property type="entry name" value="vWA-like"/>
    <property type="match status" value="1"/>
</dbReference>
<feature type="domain" description="Gram-positive cocci surface proteins LPxTG" evidence="10">
    <location>
        <begin position="872"/>
        <end position="912"/>
    </location>
</feature>
<dbReference type="InterPro" id="IPR049319">
    <property type="entry name" value="GBS104-like_Ig"/>
</dbReference>
<protein>
    <recommendedName>
        <fullName evidence="13">VWFA domain-containing protein</fullName>
    </recommendedName>
</protein>
<dbReference type="InterPro" id="IPR046771">
    <property type="entry name" value="pAdhesive_11"/>
</dbReference>
<keyword evidence="3" id="KW-0964">Secreted</keyword>
<evidence type="ECO:0000256" key="1">
    <source>
        <dbReference type="ARBA" id="ARBA00004168"/>
    </source>
</evidence>
<evidence type="ECO:0000313" key="11">
    <source>
        <dbReference type="EMBL" id="RFA36562.1"/>
    </source>
</evidence>
<evidence type="ECO:0000256" key="8">
    <source>
        <dbReference type="SAM" id="Phobius"/>
    </source>
</evidence>
<dbReference type="InterPro" id="IPR019931">
    <property type="entry name" value="LPXTG_anchor"/>
</dbReference>
<dbReference type="Gene3D" id="3.10.20.320">
    <property type="entry name" value="Putative peptidoglycan bound protein (lpxtg motif)"/>
    <property type="match status" value="1"/>
</dbReference>
<feature type="region of interest" description="Disordered" evidence="7">
    <location>
        <begin position="577"/>
        <end position="609"/>
    </location>
</feature>
<proteinExistence type="predicted"/>
<dbReference type="Pfam" id="PF20596">
    <property type="entry name" value="pAdhesive_11"/>
    <property type="match status" value="1"/>
</dbReference>
<evidence type="ECO:0008006" key="13">
    <source>
        <dbReference type="Google" id="ProtNLM"/>
    </source>
</evidence>
<dbReference type="Pfam" id="PF06458">
    <property type="entry name" value="MucBP"/>
    <property type="match status" value="2"/>
</dbReference>
<evidence type="ECO:0000256" key="7">
    <source>
        <dbReference type="SAM" id="MobiDB-lite"/>
    </source>
</evidence>
<keyword evidence="8" id="KW-1133">Transmembrane helix</keyword>
<evidence type="ECO:0000256" key="2">
    <source>
        <dbReference type="ARBA" id="ARBA00022512"/>
    </source>
</evidence>
<evidence type="ECO:0000259" key="9">
    <source>
        <dbReference type="PROSITE" id="PS50234"/>
    </source>
</evidence>